<dbReference type="EMBL" id="CANTFM010000943">
    <property type="protein sequence ID" value="CAI5732131.1"/>
    <property type="molecule type" value="Genomic_DNA"/>
</dbReference>
<protein>
    <submittedName>
        <fullName evidence="2">Uncharacterized protein</fullName>
    </submittedName>
</protein>
<comment type="caution">
    <text evidence="2">The sequence shown here is derived from an EMBL/GenBank/DDBJ whole genome shotgun (WGS) entry which is preliminary data.</text>
</comment>
<keyword evidence="3" id="KW-1185">Reference proteome</keyword>
<organism evidence="2 3">
    <name type="scientific">Peronospora destructor</name>
    <dbReference type="NCBI Taxonomy" id="86335"/>
    <lineage>
        <taxon>Eukaryota</taxon>
        <taxon>Sar</taxon>
        <taxon>Stramenopiles</taxon>
        <taxon>Oomycota</taxon>
        <taxon>Peronosporomycetes</taxon>
        <taxon>Peronosporales</taxon>
        <taxon>Peronosporaceae</taxon>
        <taxon>Peronospora</taxon>
    </lineage>
</organism>
<proteinExistence type="predicted"/>
<evidence type="ECO:0000256" key="1">
    <source>
        <dbReference type="SAM" id="MobiDB-lite"/>
    </source>
</evidence>
<feature type="compositionally biased region" description="Polar residues" evidence="1">
    <location>
        <begin position="62"/>
        <end position="72"/>
    </location>
</feature>
<feature type="region of interest" description="Disordered" evidence="1">
    <location>
        <begin position="59"/>
        <end position="115"/>
    </location>
</feature>
<dbReference type="AlphaFoldDB" id="A0AAV0U5M2"/>
<feature type="compositionally biased region" description="Low complexity" evidence="1">
    <location>
        <begin position="101"/>
        <end position="115"/>
    </location>
</feature>
<reference evidence="2" key="1">
    <citation type="submission" date="2022-12" db="EMBL/GenBank/DDBJ databases">
        <authorList>
            <person name="Webb A."/>
        </authorList>
    </citation>
    <scope>NUCLEOTIDE SEQUENCE</scope>
    <source>
        <strain evidence="2">Pd1</strain>
    </source>
</reference>
<accession>A0AAV0U5M2</accession>
<gene>
    <name evidence="2" type="ORF">PDE001_LOCUS5015</name>
</gene>
<evidence type="ECO:0000313" key="2">
    <source>
        <dbReference type="EMBL" id="CAI5732131.1"/>
    </source>
</evidence>
<evidence type="ECO:0000313" key="3">
    <source>
        <dbReference type="Proteomes" id="UP001162029"/>
    </source>
</evidence>
<name>A0AAV0U5M2_9STRA</name>
<sequence length="159" mass="17922">MMAVIDDAEHMDLAYKLTRQPARTLIRESYATTAATNEGSNHSHFYYSRMTPQEIQVAEHVLSNTKASQPQHQPDYKQRPAEQSNKKVCHMPPARQRHLSSSHSQKSSYSSSSTHSDLIQLNAPMKALVTSSTDFVAFSGSRQGEIPNRKESDMILLEF</sequence>
<dbReference type="Proteomes" id="UP001162029">
    <property type="component" value="Unassembled WGS sequence"/>
</dbReference>